<organism evidence="10 11">
    <name type="scientific">Bacteroides xylanisolvens</name>
    <dbReference type="NCBI Taxonomy" id="371601"/>
    <lineage>
        <taxon>Bacteria</taxon>
        <taxon>Pseudomonadati</taxon>
        <taxon>Bacteroidota</taxon>
        <taxon>Bacteroidia</taxon>
        <taxon>Bacteroidales</taxon>
        <taxon>Bacteroidaceae</taxon>
        <taxon>Bacteroides</taxon>
    </lineage>
</organism>
<evidence type="ECO:0000256" key="7">
    <source>
        <dbReference type="PROSITE-ProRule" id="PRU01360"/>
    </source>
</evidence>
<comment type="subcellular location">
    <subcellularLocation>
        <location evidence="1 7">Cell outer membrane</location>
        <topology evidence="1 7">Multi-pass membrane protein</topology>
    </subcellularLocation>
</comment>
<dbReference type="Gene3D" id="2.170.130.10">
    <property type="entry name" value="TonB-dependent receptor, plug domain"/>
    <property type="match status" value="1"/>
</dbReference>
<evidence type="ECO:0000256" key="6">
    <source>
        <dbReference type="ARBA" id="ARBA00023237"/>
    </source>
</evidence>
<dbReference type="SUPFAM" id="SSF49464">
    <property type="entry name" value="Carboxypeptidase regulatory domain-like"/>
    <property type="match status" value="1"/>
</dbReference>
<dbReference type="Gene3D" id="2.40.170.20">
    <property type="entry name" value="TonB-dependent receptor, beta-barrel domain"/>
    <property type="match status" value="1"/>
</dbReference>
<dbReference type="Gene3D" id="2.60.40.1120">
    <property type="entry name" value="Carboxypeptidase-like, regulatory domain"/>
    <property type="match status" value="1"/>
</dbReference>
<protein>
    <submittedName>
        <fullName evidence="10">SusC/RagA family TonB-linked outer membrane protein</fullName>
    </submittedName>
</protein>
<feature type="domain" description="Secretin/TonB short N-terminal" evidence="8">
    <location>
        <begin position="62"/>
        <end position="112"/>
    </location>
</feature>
<proteinExistence type="inferred from homology"/>
<dbReference type="RefSeq" id="WP_087318262.1">
    <property type="nucleotide sequence ID" value="NZ_JAHOJA010000038.1"/>
</dbReference>
<dbReference type="Pfam" id="PF07715">
    <property type="entry name" value="Plug"/>
    <property type="match status" value="1"/>
</dbReference>
<evidence type="ECO:0000256" key="5">
    <source>
        <dbReference type="ARBA" id="ARBA00023136"/>
    </source>
</evidence>
<accession>A0A1Y4VFX9</accession>
<name>A0A1Y4VFX9_9BACE</name>
<dbReference type="Pfam" id="PF13715">
    <property type="entry name" value="CarbopepD_reg_2"/>
    <property type="match status" value="1"/>
</dbReference>
<dbReference type="InterPro" id="IPR037066">
    <property type="entry name" value="Plug_dom_sf"/>
</dbReference>
<dbReference type="FunFam" id="2.60.40.1120:FF:000003">
    <property type="entry name" value="Outer membrane protein Omp121"/>
    <property type="match status" value="1"/>
</dbReference>
<dbReference type="InterPro" id="IPR036942">
    <property type="entry name" value="Beta-barrel_TonB_sf"/>
</dbReference>
<dbReference type="InterPro" id="IPR008969">
    <property type="entry name" value="CarboxyPept-like_regulatory"/>
</dbReference>
<gene>
    <name evidence="10" type="ORF">B5E52_11385</name>
</gene>
<evidence type="ECO:0000256" key="1">
    <source>
        <dbReference type="ARBA" id="ARBA00004571"/>
    </source>
</evidence>
<dbReference type="FunFam" id="2.170.130.10:FF:000008">
    <property type="entry name" value="SusC/RagA family TonB-linked outer membrane protein"/>
    <property type="match status" value="1"/>
</dbReference>
<dbReference type="PROSITE" id="PS52016">
    <property type="entry name" value="TONB_DEPENDENT_REC_3"/>
    <property type="match status" value="1"/>
</dbReference>
<dbReference type="Proteomes" id="UP000196036">
    <property type="component" value="Unassembled WGS sequence"/>
</dbReference>
<dbReference type="AlphaFoldDB" id="A0A1Y4VFX9"/>
<evidence type="ECO:0000256" key="3">
    <source>
        <dbReference type="ARBA" id="ARBA00022452"/>
    </source>
</evidence>
<dbReference type="GO" id="GO:0009279">
    <property type="term" value="C:cell outer membrane"/>
    <property type="evidence" value="ECO:0007669"/>
    <property type="project" value="UniProtKB-SubCell"/>
</dbReference>
<comment type="caution">
    <text evidence="10">The sequence shown here is derived from an EMBL/GenBank/DDBJ whole genome shotgun (WGS) entry which is preliminary data.</text>
</comment>
<dbReference type="InterPro" id="IPR011662">
    <property type="entry name" value="Secretin/TonB_short_N"/>
</dbReference>
<dbReference type="Gene3D" id="3.55.50.30">
    <property type="match status" value="1"/>
</dbReference>
<keyword evidence="2 7" id="KW-0813">Transport</keyword>
<dbReference type="EMBL" id="NFLW01000020">
    <property type="protein sequence ID" value="OUQ68348.1"/>
    <property type="molecule type" value="Genomic_DNA"/>
</dbReference>
<feature type="domain" description="TonB-dependent receptor plug" evidence="9">
    <location>
        <begin position="218"/>
        <end position="325"/>
    </location>
</feature>
<dbReference type="NCBIfam" id="TIGR04056">
    <property type="entry name" value="OMP_RagA_SusC"/>
    <property type="match status" value="1"/>
</dbReference>
<dbReference type="InterPro" id="IPR039426">
    <property type="entry name" value="TonB-dep_rcpt-like"/>
</dbReference>
<keyword evidence="4 7" id="KW-0812">Transmembrane</keyword>
<keyword evidence="5 7" id="KW-0472">Membrane</keyword>
<comment type="similarity">
    <text evidence="7">Belongs to the TonB-dependent receptor family.</text>
</comment>
<keyword evidence="6 7" id="KW-0998">Cell outer membrane</keyword>
<dbReference type="Pfam" id="PF07660">
    <property type="entry name" value="STN"/>
    <property type="match status" value="1"/>
</dbReference>
<evidence type="ECO:0000259" key="8">
    <source>
        <dbReference type="Pfam" id="PF07660"/>
    </source>
</evidence>
<reference evidence="11" key="1">
    <citation type="submission" date="2017-04" db="EMBL/GenBank/DDBJ databases">
        <title>Function of individual gut microbiota members based on whole genome sequencing of pure cultures obtained from chicken caecum.</title>
        <authorList>
            <person name="Medvecky M."/>
            <person name="Cejkova D."/>
            <person name="Polansky O."/>
            <person name="Karasova D."/>
            <person name="Kubasova T."/>
            <person name="Cizek A."/>
            <person name="Rychlik I."/>
        </authorList>
    </citation>
    <scope>NUCLEOTIDE SEQUENCE [LARGE SCALE GENOMIC DNA]</scope>
    <source>
        <strain evidence="11">An109</strain>
    </source>
</reference>
<dbReference type="NCBIfam" id="TIGR04057">
    <property type="entry name" value="SusC_RagA_signa"/>
    <property type="match status" value="1"/>
</dbReference>
<keyword evidence="3 7" id="KW-1134">Transmembrane beta strand</keyword>
<dbReference type="InterPro" id="IPR012910">
    <property type="entry name" value="Plug_dom"/>
</dbReference>
<evidence type="ECO:0000259" key="9">
    <source>
        <dbReference type="Pfam" id="PF07715"/>
    </source>
</evidence>
<dbReference type="InterPro" id="IPR023996">
    <property type="entry name" value="TonB-dep_OMP_SusC/RagA"/>
</dbReference>
<evidence type="ECO:0000256" key="2">
    <source>
        <dbReference type="ARBA" id="ARBA00022448"/>
    </source>
</evidence>
<dbReference type="SUPFAM" id="SSF56935">
    <property type="entry name" value="Porins"/>
    <property type="match status" value="1"/>
</dbReference>
<sequence>MKYHEKPAHFRELFSNLLPILLALFIWTNPILAQNNEELITLSLKNKTIGEALETINKRYNYTFVLRTPDIDTKRKVSIDVKQQKIENVLNNLFRGQDVSFDINNKTVRISKTVRQQDTEPTQAAAVRSVTGQVTDISGEPMIGVSVMVKGSSNGVVTNIDGKYELKVGHPNEVLQYSFLGYLSQEKRIGDNRVLNVTLEEDVKKLDEVVVVGYSVQKKKDITGAVSTVLAKDIENIPVNDFGSALAGRSAGVQVITPSGKPNEGFSIRVRGATSINAGNEPLYVVDGVPTSDTKTINPSEIESITVLKDASSAAIYGNAGANGVVLITTKRGRKGEAQIELNAYYGFSERAKRIDVLNKDEYQDLLSDLGYPAMDQSVYNANIDWQDEMFRNAAMQNYQLSISGGNDKSLYYISAGFIKQDGIVKPSSFERMNFKINLEQELKKWIKVGTNLSYSKINDVDVSDGNSETVILQAITTPSVVGKYNADGTFPTLPFLSSLENPLSAVESYTRDYVYHKLLGNLYAEISFTPDLKLKTSMGIEMGASRYKEFLDPFSSAWGRNQQGQASYNTSLNYKWINEEILTYSKKLGDHSFSALAGFVASRYVGESANSSIRGFSDNKIHSMNAGTVLNKPSEDYGASTNASVLARVTYDYQNKYLATVNFRADGSSKFGVNNRWGYFPSFSLGWRLTGEEFMKPLDWLSDLKLRVGWGQVGNDQVGYYSSYGIYGIGANYNMDGVILPGYYQSQIGNDKLRWERTTQTNVGLDFSFLNGRITLTADAYYKKTTDLLLMVKLPQTSGFDSGMQNVGSVVNKGLEFQLTTRNLTGELKWTTDFNISTNKNEVTDMAGSPAIFTGSLDKKISGNVSIIQKGEALGSFYGFQAAGVNPQNGRMMYEKANGMLVYEEDLSADEDRRILGCAQPKFLYGINNVFSYKNFDFSFFFQGSYGNDIYNATRMFTEGMFDSRNQSDRVLMRWRNPGDYTTVPRAEKDKYPAISSRFVEDGSYFKLKNVKLSYTLPRQLTQKALMDRVTVYVSGDNLVTFTNYRGYDPEVNIGGGSSSAMGIDQGVFPHARTYILGATIVF</sequence>
<evidence type="ECO:0000313" key="11">
    <source>
        <dbReference type="Proteomes" id="UP000196036"/>
    </source>
</evidence>
<evidence type="ECO:0000256" key="4">
    <source>
        <dbReference type="ARBA" id="ARBA00022692"/>
    </source>
</evidence>
<evidence type="ECO:0000313" key="10">
    <source>
        <dbReference type="EMBL" id="OUQ68348.1"/>
    </source>
</evidence>
<dbReference type="InterPro" id="IPR023997">
    <property type="entry name" value="TonB-dep_OMP_SusC/RagA_CS"/>
</dbReference>